<dbReference type="Proteomes" id="UP000694308">
    <property type="component" value="Unassembled WGS sequence"/>
</dbReference>
<dbReference type="CDD" id="cd03465">
    <property type="entry name" value="URO-D_like"/>
    <property type="match status" value="1"/>
</dbReference>
<comment type="caution">
    <text evidence="2">The sequence shown here is derived from an EMBL/GenBank/DDBJ whole genome shotgun (WGS) entry which is preliminary data.</text>
</comment>
<keyword evidence="3" id="KW-1185">Reference proteome</keyword>
<evidence type="ECO:0000313" key="3">
    <source>
        <dbReference type="Proteomes" id="UP000694308"/>
    </source>
</evidence>
<reference evidence="2" key="1">
    <citation type="submission" date="2020-12" db="EMBL/GenBank/DDBJ databases">
        <title>Clostridium thailandense sp. nov., a novel acetogenic bacterium isolated from peat land soil in Thailand.</title>
        <authorList>
            <person name="Chaikitkaew S."/>
            <person name="Birkeland N.K."/>
        </authorList>
    </citation>
    <scope>NUCLEOTIDE SEQUENCE</scope>
    <source>
        <strain evidence="2">PL3</strain>
    </source>
</reference>
<dbReference type="AlphaFoldDB" id="A0A949X4Q7"/>
<organism evidence="2 3">
    <name type="scientific">Clostridium thailandense</name>
    <dbReference type="NCBI Taxonomy" id="2794346"/>
    <lineage>
        <taxon>Bacteria</taxon>
        <taxon>Bacillati</taxon>
        <taxon>Bacillota</taxon>
        <taxon>Clostridia</taxon>
        <taxon>Eubacteriales</taxon>
        <taxon>Clostridiaceae</taxon>
        <taxon>Clostridium</taxon>
    </lineage>
</organism>
<dbReference type="InterPro" id="IPR000257">
    <property type="entry name" value="Uroporphyrinogen_deCOase"/>
</dbReference>
<feature type="domain" description="Uroporphyrinogen decarboxylase (URO-D)" evidence="1">
    <location>
        <begin position="6"/>
        <end position="343"/>
    </location>
</feature>
<name>A0A949X4Q7_9CLOT</name>
<dbReference type="EMBL" id="JAEEGC010000242">
    <property type="protein sequence ID" value="MBV7276949.1"/>
    <property type="molecule type" value="Genomic_DNA"/>
</dbReference>
<gene>
    <name evidence="2" type="ORF">I6U48_29200</name>
</gene>
<proteinExistence type="predicted"/>
<dbReference type="GO" id="GO:0004853">
    <property type="term" value="F:uroporphyrinogen decarboxylase activity"/>
    <property type="evidence" value="ECO:0007669"/>
    <property type="project" value="InterPro"/>
</dbReference>
<dbReference type="RefSeq" id="WP_218324025.1">
    <property type="nucleotide sequence ID" value="NZ_JAEEGC010000242.1"/>
</dbReference>
<evidence type="ECO:0000259" key="1">
    <source>
        <dbReference type="Pfam" id="PF01208"/>
    </source>
</evidence>
<dbReference type="Pfam" id="PF01208">
    <property type="entry name" value="URO-D"/>
    <property type="match status" value="1"/>
</dbReference>
<dbReference type="InterPro" id="IPR052024">
    <property type="entry name" value="Methanogen_methyltrans"/>
</dbReference>
<evidence type="ECO:0000313" key="2">
    <source>
        <dbReference type="EMBL" id="MBV7276949.1"/>
    </source>
</evidence>
<accession>A0A949X4Q7</accession>
<dbReference type="PANTHER" id="PTHR47099:SF1">
    <property type="entry name" value="METHYLCOBAMIDE:COM METHYLTRANSFERASE MTBA"/>
    <property type="match status" value="1"/>
</dbReference>
<dbReference type="GO" id="GO:0006779">
    <property type="term" value="P:porphyrin-containing compound biosynthetic process"/>
    <property type="evidence" value="ECO:0007669"/>
    <property type="project" value="InterPro"/>
</dbReference>
<protein>
    <submittedName>
        <fullName evidence="2">Uroporphyrinogen decarboxylase family protein</fullName>
    </submittedName>
</protein>
<sequence>MIDQMTPMERAIALNKGQAVDRLPCNPNIANGVARIHGCKISDFNTSGKTIAEAQISAYKKFGMDGVRVFTDLYVWAEAMGAKLDLPEDNTADLAKPAIDNLEDIEKLKVANPFKDGRLPVFVDAMKYLIEALGKEVPCSGGVVGPFSNAFFLVGVEKMTKLFFKNPEAVHKLCEISLQTCIEYSKVIIDLGLTPTISEPLASCTIISPKHFRIFCLPYLKRLIEFIQSRGKAAVLHICGNTEKIWPDIGDLASCGAAGFSMDNIASLSKCKKTLGDKMKILGNVDPSNVMYAGTHKEVRDAVINCVLEGYDSPKGYTIMSGCSLPVETPLENIQTMMDTAREIGYPVDPEKLKSMLL</sequence>
<dbReference type="PANTHER" id="PTHR47099">
    <property type="entry name" value="METHYLCOBAMIDE:COM METHYLTRANSFERASE MTBA"/>
    <property type="match status" value="1"/>
</dbReference>